<comment type="caution">
    <text evidence="3">Lacks conserved residue(s) required for the propagation of feature annotation.</text>
</comment>
<keyword evidence="4" id="KW-0732">Signal</keyword>
<dbReference type="GO" id="GO:0004222">
    <property type="term" value="F:metalloendopeptidase activity"/>
    <property type="evidence" value="ECO:0007669"/>
    <property type="project" value="UniProtKB-UniRule"/>
</dbReference>
<dbReference type="Pfam" id="PF01400">
    <property type="entry name" value="Astacin"/>
    <property type="match status" value="1"/>
</dbReference>
<feature type="signal peptide" evidence="4">
    <location>
        <begin position="1"/>
        <end position="21"/>
    </location>
</feature>
<evidence type="ECO:0000313" key="6">
    <source>
        <dbReference type="EMBL" id="CAD7641883.1"/>
    </source>
</evidence>
<dbReference type="PRINTS" id="PR00480">
    <property type="entry name" value="ASTACIN"/>
</dbReference>
<dbReference type="EMBL" id="CAJPIZ010026074">
    <property type="protein sequence ID" value="CAG2118933.1"/>
    <property type="molecule type" value="Genomic_DNA"/>
</dbReference>
<dbReference type="AlphaFoldDB" id="A0A7R9LK11"/>
<dbReference type="InterPro" id="IPR001506">
    <property type="entry name" value="Peptidase_M12A"/>
</dbReference>
<organism evidence="6">
    <name type="scientific">Medioppia subpectinata</name>
    <dbReference type="NCBI Taxonomy" id="1979941"/>
    <lineage>
        <taxon>Eukaryota</taxon>
        <taxon>Metazoa</taxon>
        <taxon>Ecdysozoa</taxon>
        <taxon>Arthropoda</taxon>
        <taxon>Chelicerata</taxon>
        <taxon>Arachnida</taxon>
        <taxon>Acari</taxon>
        <taxon>Acariformes</taxon>
        <taxon>Sarcoptiformes</taxon>
        <taxon>Oribatida</taxon>
        <taxon>Brachypylina</taxon>
        <taxon>Oppioidea</taxon>
        <taxon>Oppiidae</taxon>
        <taxon>Medioppia</taxon>
    </lineage>
</organism>
<feature type="binding site" evidence="3">
    <location>
        <position position="160"/>
    </location>
    <ligand>
        <name>Zn(2+)</name>
        <dbReference type="ChEBI" id="CHEBI:29105"/>
        <note>catalytic</note>
    </ligand>
</feature>
<evidence type="ECO:0000256" key="3">
    <source>
        <dbReference type="PROSITE-ProRule" id="PRU01211"/>
    </source>
</evidence>
<protein>
    <recommendedName>
        <fullName evidence="4">Metalloendopeptidase</fullName>
        <ecNumber evidence="4">3.4.24.-</ecNumber>
    </recommendedName>
</protein>
<dbReference type="Gene3D" id="3.40.390.10">
    <property type="entry name" value="Collagenase (Catalytic Domain)"/>
    <property type="match status" value="1"/>
</dbReference>
<evidence type="ECO:0000256" key="1">
    <source>
        <dbReference type="ARBA" id="ARBA00011245"/>
    </source>
</evidence>
<dbReference type="PANTHER" id="PTHR10127">
    <property type="entry name" value="DISCOIDIN, CUB, EGF, LAMININ , AND ZINC METALLOPROTEASE DOMAIN CONTAINING"/>
    <property type="match status" value="1"/>
</dbReference>
<reference evidence="6" key="1">
    <citation type="submission" date="2020-11" db="EMBL/GenBank/DDBJ databases">
        <authorList>
            <person name="Tran Van P."/>
        </authorList>
    </citation>
    <scope>NUCLEOTIDE SEQUENCE</scope>
</reference>
<keyword evidence="3 4" id="KW-0645">Protease</keyword>
<evidence type="ECO:0000256" key="2">
    <source>
        <dbReference type="ARBA" id="ARBA00025529"/>
    </source>
</evidence>
<evidence type="ECO:0000313" key="7">
    <source>
        <dbReference type="Proteomes" id="UP000759131"/>
    </source>
</evidence>
<dbReference type="GO" id="GO:0006508">
    <property type="term" value="P:proteolysis"/>
    <property type="evidence" value="ECO:0007669"/>
    <property type="project" value="UniProtKB-KW"/>
</dbReference>
<feature type="active site" evidence="3">
    <location>
        <position position="151"/>
    </location>
</feature>
<dbReference type="PANTHER" id="PTHR10127:SF883">
    <property type="entry name" value="ZINC METALLOPROTEINASE NAS-8"/>
    <property type="match status" value="1"/>
</dbReference>
<feature type="binding site" evidence="3">
    <location>
        <position position="150"/>
    </location>
    <ligand>
        <name>Zn(2+)</name>
        <dbReference type="ChEBI" id="CHEBI:29105"/>
        <note>catalytic</note>
    </ligand>
</feature>
<keyword evidence="3 4" id="KW-0479">Metal-binding</keyword>
<comment type="subunit">
    <text evidence="1">Monomer.</text>
</comment>
<dbReference type="EMBL" id="OC880649">
    <property type="protein sequence ID" value="CAD7641883.1"/>
    <property type="molecule type" value="Genomic_DNA"/>
</dbReference>
<dbReference type="CDD" id="cd04280">
    <property type="entry name" value="ZnMc_astacin_like"/>
    <property type="match status" value="1"/>
</dbReference>
<dbReference type="EC" id="3.4.24.-" evidence="4"/>
<keyword evidence="3 4" id="KW-0378">Hydrolase</keyword>
<dbReference type="InterPro" id="IPR024079">
    <property type="entry name" value="MetalloPept_cat_dom_sf"/>
</dbReference>
<dbReference type="SMART" id="SM00235">
    <property type="entry name" value="ZnMc"/>
    <property type="match status" value="1"/>
</dbReference>
<evidence type="ECO:0000256" key="4">
    <source>
        <dbReference type="RuleBase" id="RU361183"/>
    </source>
</evidence>
<dbReference type="SUPFAM" id="SSF55486">
    <property type="entry name" value="Metalloproteases ('zincins'), catalytic domain"/>
    <property type="match status" value="1"/>
</dbReference>
<name>A0A7R9LK11_9ACAR</name>
<gene>
    <name evidence="6" type="ORF">OSB1V03_LOCUS18883</name>
</gene>
<proteinExistence type="predicted"/>
<keyword evidence="3 4" id="KW-0482">Metalloprotease</keyword>
<dbReference type="InterPro" id="IPR006026">
    <property type="entry name" value="Peptidase_Metallo"/>
</dbReference>
<accession>A0A7R9LK11</accession>
<dbReference type="PROSITE" id="PS51864">
    <property type="entry name" value="ASTACIN"/>
    <property type="match status" value="1"/>
</dbReference>
<keyword evidence="3 4" id="KW-0862">Zinc</keyword>
<feature type="chain" id="PRO_5035952798" description="Metalloendopeptidase" evidence="4">
    <location>
        <begin position="22"/>
        <end position="255"/>
    </location>
</feature>
<feature type="binding site" evidence="3">
    <location>
        <position position="154"/>
    </location>
    <ligand>
        <name>Zn(2+)</name>
        <dbReference type="ChEBI" id="CHEBI:29105"/>
        <note>catalytic</note>
    </ligand>
</feature>
<sequence length="255" mass="30046">MFIKLVKLWIILSITEYTVNAMHVNRGKIMRKYWKTARSDPYPKPLRALHNPQLFSGDIFRYRRQEMLFLILIGFGLKARFQKHKGLILDSMNQFSQHTCIKFRERLSDDKHYLRIFKGSGCYATIGKDEDNPEMVSLGEGCYFSGTIVHELMHTVGFYHEQNRSDRDDYITIHWQNINELYNEEFKKLRPEENQILTPFDYNSIMLYGPLSFSKDGQSMTMQPKHEGFTMKEVYDKPGLTAMDAKAINLLYKCP</sequence>
<evidence type="ECO:0000259" key="5">
    <source>
        <dbReference type="PROSITE" id="PS51864"/>
    </source>
</evidence>
<dbReference type="GO" id="GO:0008270">
    <property type="term" value="F:zinc ion binding"/>
    <property type="evidence" value="ECO:0007669"/>
    <property type="project" value="UniProtKB-UniRule"/>
</dbReference>
<keyword evidence="7" id="KW-1185">Reference proteome</keyword>
<feature type="domain" description="Peptidase M12A" evidence="5">
    <location>
        <begin position="53"/>
        <end position="255"/>
    </location>
</feature>
<comment type="cofactor">
    <cofactor evidence="3 4">
        <name>Zn(2+)</name>
        <dbReference type="ChEBI" id="CHEBI:29105"/>
    </cofactor>
    <text evidence="3 4">Binds 1 zinc ion per subunit.</text>
</comment>
<dbReference type="InterPro" id="IPR034035">
    <property type="entry name" value="Astacin-like_dom"/>
</dbReference>
<dbReference type="OrthoDB" id="6411869at2759"/>
<dbReference type="Proteomes" id="UP000759131">
    <property type="component" value="Unassembled WGS sequence"/>
</dbReference>
<comment type="function">
    <text evidence="2">Zinc metalloprotease. Provoques deadhesion of endothelial cells from cell cultures, and also degradation of fibronectin, fibrinogen and gelatin in vitro. Its role in the venom is not fully understood but it might act as a spreading factor that facilitates diffusion of other venom toxins. Alternatively, it might be involved in the proteolytic processing of other venom toxins or it might play a role in extra-oral digestion of prey.</text>
</comment>